<keyword evidence="13" id="KW-1185">Reference proteome</keyword>
<evidence type="ECO:0000256" key="2">
    <source>
        <dbReference type="ARBA" id="ARBA00004477"/>
    </source>
</evidence>
<dbReference type="KEGG" id="ure:UREG_04071"/>
<dbReference type="OMA" id="IWFRSPT"/>
<feature type="transmembrane region" description="Helical" evidence="10">
    <location>
        <begin position="157"/>
        <end position="177"/>
    </location>
</feature>
<sequence length="556" mass="60479">MSVTTVLHPVQHPAISRNHKPQMNLPGAEGTLDKFPSVDDESTTVPGDANIPLPTGNLRSSPDPMWLPRKNGLISNGLSNGRKQRPPRKSIGEAIGSFKKRSASVSVNAQELAEALKAPVSYKLIGLCLVWYMTSALTNTSSKEILTALPKPITLTIVQFGFVSTSCLASSYLASVFPGLRSAIPALRNPIRYPSIEVLSTALPLALFQLAGHILSAMATSQIPVSLVHTIKGLSPLFTVLAYRFLFRIRYARATYLSLVPLTLGVMLACSSSFSTNLFGILCAFCAALVFVSQNIFSKKLFNEAARIEAEGQTLTGRKLDKLNLLCYCSGLAFILTAPIWFFSEGYPLFMDLLQDGAIDLTERKGSLDHGPLTLEFIFNGLSHFAQNILAFVLLSMISPVSYSVASLIKRVFVVVVAIVWFGNATTPIQALGIGLTFVGLYLYDRTSHEDAADRRANADHFHSRKTILPLNIRQPNNNKGWNSNGYAFPHPIKEGALEGANGYVSASTGNSKKDDSEPNGRPRKSSAVRPWMPPGTKQETTWHPGDAVPSQQFIS</sequence>
<reference evidence="13" key="1">
    <citation type="journal article" date="2009" name="Genome Res.">
        <title>Comparative genomic analyses of the human fungal pathogens Coccidioides and their relatives.</title>
        <authorList>
            <person name="Sharpton T.J."/>
            <person name="Stajich J.E."/>
            <person name="Rounsley S.D."/>
            <person name="Gardner M.J."/>
            <person name="Wortman J.R."/>
            <person name="Jordar V.S."/>
            <person name="Maiti R."/>
            <person name="Kodira C.D."/>
            <person name="Neafsey D.E."/>
            <person name="Zeng Q."/>
            <person name="Hung C.-Y."/>
            <person name="McMahan C."/>
            <person name="Muszewska A."/>
            <person name="Grynberg M."/>
            <person name="Mandel M.A."/>
            <person name="Kellner E.M."/>
            <person name="Barker B.M."/>
            <person name="Galgiani J.N."/>
            <person name="Orbach M.J."/>
            <person name="Kirkland T.N."/>
            <person name="Cole G.T."/>
            <person name="Henn M.R."/>
            <person name="Birren B.W."/>
            <person name="Taylor J.W."/>
        </authorList>
    </citation>
    <scope>NUCLEOTIDE SEQUENCE [LARGE SCALE GENOMIC DNA]</scope>
    <source>
        <strain evidence="13">UAMH 1704</strain>
    </source>
</reference>
<dbReference type="InterPro" id="IPR037185">
    <property type="entry name" value="EmrE-like"/>
</dbReference>
<feature type="region of interest" description="Disordered" evidence="9">
    <location>
        <begin position="504"/>
        <end position="556"/>
    </location>
</feature>
<dbReference type="Pfam" id="PF03151">
    <property type="entry name" value="TPT"/>
    <property type="match status" value="1"/>
</dbReference>
<dbReference type="eggNOG" id="KOG1441">
    <property type="taxonomic scope" value="Eukaryota"/>
</dbReference>
<evidence type="ECO:0000256" key="6">
    <source>
        <dbReference type="ARBA" id="ARBA00022824"/>
    </source>
</evidence>
<feature type="region of interest" description="Disordered" evidence="9">
    <location>
        <begin position="1"/>
        <end position="66"/>
    </location>
</feature>
<evidence type="ECO:0000256" key="7">
    <source>
        <dbReference type="ARBA" id="ARBA00022989"/>
    </source>
</evidence>
<keyword evidence="5 10" id="KW-0812">Transmembrane</keyword>
<organism evidence="12 13">
    <name type="scientific">Uncinocarpus reesii (strain UAMH 1704)</name>
    <dbReference type="NCBI Taxonomy" id="336963"/>
    <lineage>
        <taxon>Eukaryota</taxon>
        <taxon>Fungi</taxon>
        <taxon>Dikarya</taxon>
        <taxon>Ascomycota</taxon>
        <taxon>Pezizomycotina</taxon>
        <taxon>Eurotiomycetes</taxon>
        <taxon>Eurotiomycetidae</taxon>
        <taxon>Onygenales</taxon>
        <taxon>Onygenaceae</taxon>
        <taxon>Uncinocarpus</taxon>
    </lineage>
</organism>
<comment type="subcellular location">
    <subcellularLocation>
        <location evidence="2">Endoplasmic reticulum membrane</location>
        <topology evidence="2">Multi-pass membrane protein</topology>
    </subcellularLocation>
</comment>
<dbReference type="InParanoid" id="C4JML3"/>
<evidence type="ECO:0000313" key="13">
    <source>
        <dbReference type="Proteomes" id="UP000002058"/>
    </source>
</evidence>
<dbReference type="OrthoDB" id="1588579at2759"/>
<feature type="compositionally biased region" description="Basic and acidic residues" evidence="9">
    <location>
        <begin position="512"/>
        <end position="521"/>
    </location>
</feature>
<evidence type="ECO:0000256" key="5">
    <source>
        <dbReference type="ARBA" id="ARBA00022692"/>
    </source>
</evidence>
<protein>
    <submittedName>
        <fullName evidence="12">Phosphate-phosphoenolpyruvate translocator</fullName>
    </submittedName>
</protein>
<dbReference type="Proteomes" id="UP000002058">
    <property type="component" value="Unassembled WGS sequence"/>
</dbReference>
<gene>
    <name evidence="12" type="ORF">UREG_04071</name>
</gene>
<feature type="transmembrane region" description="Helical" evidence="10">
    <location>
        <begin position="385"/>
        <end position="405"/>
    </location>
</feature>
<dbReference type="HOGENOM" id="CLU_019048_3_0_1"/>
<keyword evidence="8 10" id="KW-0472">Membrane</keyword>
<dbReference type="FunCoup" id="C4JML3">
    <property type="interactions" value="473"/>
</dbReference>
<evidence type="ECO:0000259" key="11">
    <source>
        <dbReference type="Pfam" id="PF03151"/>
    </source>
</evidence>
<dbReference type="PANTHER" id="PTHR11132">
    <property type="entry name" value="SOLUTE CARRIER FAMILY 35"/>
    <property type="match status" value="1"/>
</dbReference>
<comment type="function">
    <text evidence="1">Involved in the import of GDP-mannose from the cytoplasm into the Golgi lumen.</text>
</comment>
<dbReference type="VEuPathDB" id="FungiDB:UREG_04071"/>
<evidence type="ECO:0000256" key="3">
    <source>
        <dbReference type="ARBA" id="ARBA00010425"/>
    </source>
</evidence>
<feature type="transmembrane region" description="Helical" evidence="10">
    <location>
        <begin position="254"/>
        <end position="272"/>
    </location>
</feature>
<evidence type="ECO:0000313" key="12">
    <source>
        <dbReference type="EMBL" id="EEP79225.1"/>
    </source>
</evidence>
<comment type="subunit">
    <text evidence="4">Homooligomer.</text>
</comment>
<dbReference type="GeneID" id="8444774"/>
<dbReference type="AlphaFoldDB" id="C4JML3"/>
<evidence type="ECO:0000256" key="9">
    <source>
        <dbReference type="SAM" id="MobiDB-lite"/>
    </source>
</evidence>
<evidence type="ECO:0000256" key="8">
    <source>
        <dbReference type="ARBA" id="ARBA00023136"/>
    </source>
</evidence>
<evidence type="ECO:0000256" key="1">
    <source>
        <dbReference type="ARBA" id="ARBA00003420"/>
    </source>
</evidence>
<feature type="domain" description="Sugar phosphate transporter" evidence="11">
    <location>
        <begin position="123"/>
        <end position="444"/>
    </location>
</feature>
<dbReference type="InterPro" id="IPR004853">
    <property type="entry name" value="Sugar_P_trans_dom"/>
</dbReference>
<keyword evidence="12" id="KW-0670">Pyruvate</keyword>
<feature type="transmembrane region" description="Helical" evidence="10">
    <location>
        <begin position="225"/>
        <end position="247"/>
    </location>
</feature>
<dbReference type="STRING" id="336963.C4JML3"/>
<feature type="transmembrane region" description="Helical" evidence="10">
    <location>
        <begin position="325"/>
        <end position="344"/>
    </location>
</feature>
<feature type="transmembrane region" description="Helical" evidence="10">
    <location>
        <begin position="412"/>
        <end position="444"/>
    </location>
</feature>
<dbReference type="RefSeq" id="XP_002544554.1">
    <property type="nucleotide sequence ID" value="XM_002544508.1"/>
</dbReference>
<name>C4JML3_UNCRE</name>
<comment type="similarity">
    <text evidence="3">Belongs to the TPT transporter family. SLC35D subfamily.</text>
</comment>
<evidence type="ECO:0000256" key="4">
    <source>
        <dbReference type="ARBA" id="ARBA00011182"/>
    </source>
</evidence>
<feature type="transmembrane region" description="Helical" evidence="10">
    <location>
        <begin position="278"/>
        <end position="297"/>
    </location>
</feature>
<accession>C4JML3</accession>
<evidence type="ECO:0000256" key="10">
    <source>
        <dbReference type="SAM" id="Phobius"/>
    </source>
</evidence>
<keyword evidence="6" id="KW-0256">Endoplasmic reticulum</keyword>
<feature type="transmembrane region" description="Helical" evidence="10">
    <location>
        <begin position="198"/>
        <end position="219"/>
    </location>
</feature>
<dbReference type="SUPFAM" id="SSF103481">
    <property type="entry name" value="Multidrug resistance efflux transporter EmrE"/>
    <property type="match status" value="1"/>
</dbReference>
<proteinExistence type="inferred from homology"/>
<dbReference type="EMBL" id="CH476616">
    <property type="protein sequence ID" value="EEP79225.1"/>
    <property type="molecule type" value="Genomic_DNA"/>
</dbReference>
<dbReference type="GO" id="GO:0005789">
    <property type="term" value="C:endoplasmic reticulum membrane"/>
    <property type="evidence" value="ECO:0007669"/>
    <property type="project" value="UniProtKB-SubCell"/>
</dbReference>
<dbReference type="InterPro" id="IPR050186">
    <property type="entry name" value="TPT_transporter"/>
</dbReference>
<keyword evidence="7 10" id="KW-1133">Transmembrane helix</keyword>